<accession>A0A6J5S692</accession>
<proteinExistence type="predicted"/>
<sequence>MTITGQIKAIMPVKETATFKSVEVIITTDFDTKYPQHVSCQLTQGKTSLIDGIKVGDLVNAEFNLRGREWQNPATLETKYFNSIEIWSLKKQ</sequence>
<name>A0A6J5S692_9CAUD</name>
<dbReference type="EMBL" id="LR797338">
    <property type="protein sequence ID" value="CAB4204047.1"/>
    <property type="molecule type" value="Genomic_DNA"/>
</dbReference>
<reference evidence="1" key="1">
    <citation type="submission" date="2020-05" db="EMBL/GenBank/DDBJ databases">
        <authorList>
            <person name="Chiriac C."/>
            <person name="Salcher M."/>
            <person name="Ghai R."/>
            <person name="Kavagutti S V."/>
        </authorList>
    </citation>
    <scope>NUCLEOTIDE SEQUENCE</scope>
</reference>
<organism evidence="1">
    <name type="scientific">uncultured Caudovirales phage</name>
    <dbReference type="NCBI Taxonomy" id="2100421"/>
    <lineage>
        <taxon>Viruses</taxon>
        <taxon>Duplodnaviria</taxon>
        <taxon>Heunggongvirae</taxon>
        <taxon>Uroviricota</taxon>
        <taxon>Caudoviricetes</taxon>
        <taxon>Peduoviridae</taxon>
        <taxon>Maltschvirus</taxon>
        <taxon>Maltschvirus maltsch</taxon>
    </lineage>
</organism>
<protein>
    <recommendedName>
        <fullName evidence="2">DUF3127 domain-containing protein</fullName>
    </recommendedName>
</protein>
<gene>
    <name evidence="1" type="ORF">UFOVP1393_19</name>
</gene>
<evidence type="ECO:0008006" key="2">
    <source>
        <dbReference type="Google" id="ProtNLM"/>
    </source>
</evidence>
<dbReference type="Pfam" id="PF11325">
    <property type="entry name" value="DUF3127"/>
    <property type="match status" value="1"/>
</dbReference>
<evidence type="ECO:0000313" key="1">
    <source>
        <dbReference type="EMBL" id="CAB4204047.1"/>
    </source>
</evidence>
<dbReference type="InterPro" id="IPR021474">
    <property type="entry name" value="DUF3127"/>
</dbReference>